<evidence type="ECO:0000313" key="2">
    <source>
        <dbReference type="Proteomes" id="UP000294299"/>
    </source>
</evidence>
<protein>
    <submittedName>
        <fullName evidence="1">Uncharacterized protein</fullName>
    </submittedName>
</protein>
<dbReference type="AlphaFoldDB" id="A0A484IDG0"/>
<dbReference type="EMBL" id="LR216287">
    <property type="protein sequence ID" value="VFJ13014.1"/>
    <property type="molecule type" value="Genomic_DNA"/>
</dbReference>
<reference evidence="1 2" key="1">
    <citation type="submission" date="2019-02" db="EMBL/GenBank/DDBJ databases">
        <authorList>
            <person name="Lehtovirta-Morley E L."/>
        </authorList>
    </citation>
    <scope>NUCLEOTIDE SEQUENCE [LARGE SCALE GENOMIC DNA]</scope>
    <source>
        <strain evidence="1">NFRAN1</strain>
    </source>
</reference>
<dbReference type="KEGG" id="nfn:NFRAN_0692"/>
<organism evidence="1 2">
    <name type="scientific">Candidatus Nitrosocosmicus franklandianus</name>
    <dbReference type="NCBI Taxonomy" id="1798806"/>
    <lineage>
        <taxon>Archaea</taxon>
        <taxon>Nitrososphaerota</taxon>
        <taxon>Nitrososphaeria</taxon>
        <taxon>Nitrososphaerales</taxon>
        <taxon>Nitrososphaeraceae</taxon>
        <taxon>Candidatus Nitrosocosmicus</taxon>
    </lineage>
</organism>
<sequence>MRTLKSPMLCSCQTNNTFTSNDATIDHFREMCGSDKLSEAVGVLMLWSHF</sequence>
<proteinExistence type="predicted"/>
<evidence type="ECO:0000313" key="1">
    <source>
        <dbReference type="EMBL" id="VFJ13014.1"/>
    </source>
</evidence>
<name>A0A484IDG0_9ARCH</name>
<keyword evidence="2" id="KW-1185">Reference proteome</keyword>
<dbReference type="Proteomes" id="UP000294299">
    <property type="component" value="Chromosome NFRAN"/>
</dbReference>
<gene>
    <name evidence="1" type="ORF">NFRAN_0692</name>
</gene>
<accession>A0A484IDG0</accession>